<protein>
    <submittedName>
        <fullName evidence="3">Uncharacterized protein</fullName>
    </submittedName>
</protein>
<reference evidence="4" key="1">
    <citation type="journal article" date="2019" name="Int. J. Syst. Evol. Microbiol.">
        <title>The Global Catalogue of Microorganisms (GCM) 10K type strain sequencing project: providing services to taxonomists for standard genome sequencing and annotation.</title>
        <authorList>
            <consortium name="The Broad Institute Genomics Platform"/>
            <consortium name="The Broad Institute Genome Sequencing Center for Infectious Disease"/>
            <person name="Wu L."/>
            <person name="Ma J."/>
        </authorList>
    </citation>
    <scope>NUCLEOTIDE SEQUENCE [LARGE SCALE GENOMIC DNA]</scope>
    <source>
        <strain evidence="4">CCUG 63830</strain>
    </source>
</reference>
<dbReference type="RefSeq" id="WP_380054713.1">
    <property type="nucleotide sequence ID" value="NZ_JBHSWB010000001.1"/>
</dbReference>
<feature type="transmembrane region" description="Helical" evidence="2">
    <location>
        <begin position="81"/>
        <end position="105"/>
    </location>
</feature>
<feature type="region of interest" description="Disordered" evidence="1">
    <location>
        <begin position="191"/>
        <end position="220"/>
    </location>
</feature>
<feature type="transmembrane region" description="Helical" evidence="2">
    <location>
        <begin position="56"/>
        <end position="75"/>
    </location>
</feature>
<evidence type="ECO:0000256" key="1">
    <source>
        <dbReference type="SAM" id="MobiDB-lite"/>
    </source>
</evidence>
<dbReference type="EMBL" id="JBHSWB010000001">
    <property type="protein sequence ID" value="MFC6659947.1"/>
    <property type="molecule type" value="Genomic_DNA"/>
</dbReference>
<feature type="transmembrane region" description="Helical" evidence="2">
    <location>
        <begin position="20"/>
        <end position="44"/>
    </location>
</feature>
<gene>
    <name evidence="3" type="ORF">ACFP90_05960</name>
</gene>
<proteinExistence type="predicted"/>
<dbReference type="Proteomes" id="UP001596317">
    <property type="component" value="Unassembled WGS sequence"/>
</dbReference>
<keyword evidence="2" id="KW-0472">Membrane</keyword>
<name>A0ABW1ZKB1_9DEIO</name>
<keyword evidence="2" id="KW-0812">Transmembrane</keyword>
<organism evidence="3 4">
    <name type="scientific">Deinococcus multiflagellatus</name>
    <dbReference type="NCBI Taxonomy" id="1656887"/>
    <lineage>
        <taxon>Bacteria</taxon>
        <taxon>Thermotogati</taxon>
        <taxon>Deinococcota</taxon>
        <taxon>Deinococci</taxon>
        <taxon>Deinococcales</taxon>
        <taxon>Deinococcaceae</taxon>
        <taxon>Deinococcus</taxon>
    </lineage>
</organism>
<evidence type="ECO:0000313" key="3">
    <source>
        <dbReference type="EMBL" id="MFC6659947.1"/>
    </source>
</evidence>
<keyword evidence="2" id="KW-1133">Transmembrane helix</keyword>
<evidence type="ECO:0000313" key="4">
    <source>
        <dbReference type="Proteomes" id="UP001596317"/>
    </source>
</evidence>
<comment type="caution">
    <text evidence="3">The sequence shown here is derived from an EMBL/GenBank/DDBJ whole genome shotgun (WGS) entry which is preliminary data.</text>
</comment>
<evidence type="ECO:0000256" key="2">
    <source>
        <dbReference type="SAM" id="Phobius"/>
    </source>
</evidence>
<sequence>MVSAAVPLSPGQRLTPYGVALLPLCLASVLPAWTVAALVALLALSVRWPAWAPARVLVAQLVLGLGFLTALPAALGHTGALLALSAQYVLVSLLGFALIWAVGALEDGQRRGLLTPLLVGLLLPHPGAAGPAGGALARQSHHTAAPELPEPRAWWWGWAPPCWSPRCWRPRCPRRRRCGPRCRWARAPAPAPLLAPAPSRCRPSDQQGSSPPLAPQRPRP</sequence>
<keyword evidence="4" id="KW-1185">Reference proteome</keyword>
<accession>A0ABW1ZKB1</accession>